<sequence>MKPLKLKISVNKVMLILPRNFKQKMTQLQVRHIMIISRKPGNKIQLELRTLKMLKLTMKRLLLLPRRTQWKMM</sequence>
<dbReference type="AlphaFoldDB" id="A0A0A9I0W0"/>
<proteinExistence type="predicted"/>
<reference evidence="1" key="1">
    <citation type="submission" date="2014-09" db="EMBL/GenBank/DDBJ databases">
        <authorList>
            <person name="Magalhaes I.L.F."/>
            <person name="Oliveira U."/>
            <person name="Santos F.R."/>
            <person name="Vidigal T.H.D.A."/>
            <person name="Brescovit A.D."/>
            <person name="Santos A.J."/>
        </authorList>
    </citation>
    <scope>NUCLEOTIDE SEQUENCE</scope>
    <source>
        <tissue evidence="1">Shoot tissue taken approximately 20 cm above the soil surface</tissue>
    </source>
</reference>
<name>A0A0A9I0W0_ARUDO</name>
<accession>A0A0A9I0W0</accession>
<evidence type="ECO:0000313" key="1">
    <source>
        <dbReference type="EMBL" id="JAE38818.1"/>
    </source>
</evidence>
<dbReference type="EMBL" id="GBRH01159078">
    <property type="protein sequence ID" value="JAE38818.1"/>
    <property type="molecule type" value="Transcribed_RNA"/>
</dbReference>
<protein>
    <submittedName>
        <fullName evidence="1">Uncharacterized protein</fullName>
    </submittedName>
</protein>
<reference evidence="1" key="2">
    <citation type="journal article" date="2015" name="Data Brief">
        <title>Shoot transcriptome of the giant reed, Arundo donax.</title>
        <authorList>
            <person name="Barrero R.A."/>
            <person name="Guerrero F.D."/>
            <person name="Moolhuijzen P."/>
            <person name="Goolsby J.A."/>
            <person name="Tidwell J."/>
            <person name="Bellgard S.E."/>
            <person name="Bellgard M.I."/>
        </authorList>
    </citation>
    <scope>NUCLEOTIDE SEQUENCE</scope>
    <source>
        <tissue evidence="1">Shoot tissue taken approximately 20 cm above the soil surface</tissue>
    </source>
</reference>
<organism evidence="1">
    <name type="scientific">Arundo donax</name>
    <name type="common">Giant reed</name>
    <name type="synonym">Donax arundinaceus</name>
    <dbReference type="NCBI Taxonomy" id="35708"/>
    <lineage>
        <taxon>Eukaryota</taxon>
        <taxon>Viridiplantae</taxon>
        <taxon>Streptophyta</taxon>
        <taxon>Embryophyta</taxon>
        <taxon>Tracheophyta</taxon>
        <taxon>Spermatophyta</taxon>
        <taxon>Magnoliopsida</taxon>
        <taxon>Liliopsida</taxon>
        <taxon>Poales</taxon>
        <taxon>Poaceae</taxon>
        <taxon>PACMAD clade</taxon>
        <taxon>Arundinoideae</taxon>
        <taxon>Arundineae</taxon>
        <taxon>Arundo</taxon>
    </lineage>
</organism>